<comment type="caution">
    <text evidence="1">The sequence shown here is derived from an EMBL/GenBank/DDBJ whole genome shotgun (WGS) entry which is preliminary data.</text>
</comment>
<feature type="non-terminal residue" evidence="1">
    <location>
        <position position="137"/>
    </location>
</feature>
<organism evidence="1 2">
    <name type="scientific">Prorocentrum cordatum</name>
    <dbReference type="NCBI Taxonomy" id="2364126"/>
    <lineage>
        <taxon>Eukaryota</taxon>
        <taxon>Sar</taxon>
        <taxon>Alveolata</taxon>
        <taxon>Dinophyceae</taxon>
        <taxon>Prorocentrales</taxon>
        <taxon>Prorocentraceae</taxon>
        <taxon>Prorocentrum</taxon>
    </lineage>
</organism>
<name>A0ABN9PEK8_9DINO</name>
<protein>
    <submittedName>
        <fullName evidence="1">Uncharacterized protein</fullName>
    </submittedName>
</protein>
<gene>
    <name evidence="1" type="ORF">PCOR1329_LOCUS2249</name>
</gene>
<evidence type="ECO:0000313" key="1">
    <source>
        <dbReference type="EMBL" id="CAK0791312.1"/>
    </source>
</evidence>
<keyword evidence="2" id="KW-1185">Reference proteome</keyword>
<feature type="non-terminal residue" evidence="1">
    <location>
        <position position="1"/>
    </location>
</feature>
<reference evidence="1" key="1">
    <citation type="submission" date="2023-10" db="EMBL/GenBank/DDBJ databases">
        <authorList>
            <person name="Chen Y."/>
            <person name="Shah S."/>
            <person name="Dougan E. K."/>
            <person name="Thang M."/>
            <person name="Chan C."/>
        </authorList>
    </citation>
    <scope>NUCLEOTIDE SEQUENCE [LARGE SCALE GENOMIC DNA]</scope>
</reference>
<evidence type="ECO:0000313" key="2">
    <source>
        <dbReference type="Proteomes" id="UP001189429"/>
    </source>
</evidence>
<accession>A0ABN9PEK8</accession>
<proteinExistence type="predicted"/>
<dbReference type="EMBL" id="CAUYUJ010000559">
    <property type="protein sequence ID" value="CAK0791312.1"/>
    <property type="molecule type" value="Genomic_DNA"/>
</dbReference>
<dbReference type="Proteomes" id="UP001189429">
    <property type="component" value="Unassembled WGS sequence"/>
</dbReference>
<sequence>VSLQHQWCLLCGAQWQTELAGGEAGCQTPSQSSGGKKNSTIDGELQILKFQGTLDTLKVLESKQEGAALASTEEAMEPVDGRAHFQKLNRKVGGSGQTDAQAFFNGMNFLSAGLGLALMKSLRGPMQQLAEQIRQRA</sequence>